<organism evidence="1 2">
    <name type="scientific">Streptosporangium album</name>
    <dbReference type="NCBI Taxonomy" id="47479"/>
    <lineage>
        <taxon>Bacteria</taxon>
        <taxon>Bacillati</taxon>
        <taxon>Actinomycetota</taxon>
        <taxon>Actinomycetes</taxon>
        <taxon>Streptosporangiales</taxon>
        <taxon>Streptosporangiaceae</taxon>
        <taxon>Streptosporangium</taxon>
    </lineage>
</organism>
<dbReference type="AlphaFoldDB" id="A0A7W7S2I7"/>
<gene>
    <name evidence="1" type="ORF">FHR32_007139</name>
</gene>
<name>A0A7W7S2I7_9ACTN</name>
<comment type="caution">
    <text evidence="1">The sequence shown here is derived from an EMBL/GenBank/DDBJ whole genome shotgun (WGS) entry which is preliminary data.</text>
</comment>
<dbReference type="Proteomes" id="UP000534286">
    <property type="component" value="Unassembled WGS sequence"/>
</dbReference>
<proteinExistence type="predicted"/>
<protein>
    <submittedName>
        <fullName evidence="1">Uncharacterized protein</fullName>
    </submittedName>
</protein>
<dbReference type="RefSeq" id="WP_184758733.1">
    <property type="nucleotide sequence ID" value="NZ_BAABEK010000103.1"/>
</dbReference>
<dbReference type="EMBL" id="JACHJU010000004">
    <property type="protein sequence ID" value="MBB4942739.1"/>
    <property type="molecule type" value="Genomic_DNA"/>
</dbReference>
<sequence length="73" mass="7512">MVMAGTALTCGSTARAAARLGRVIRYIEIGCGFWAYVGWTPISSSAPAEGLRQLGEIPDISALPDGGGVEEEG</sequence>
<keyword evidence="2" id="KW-1185">Reference proteome</keyword>
<reference evidence="1 2" key="1">
    <citation type="submission" date="2020-08" db="EMBL/GenBank/DDBJ databases">
        <title>Sequencing the genomes of 1000 actinobacteria strains.</title>
        <authorList>
            <person name="Klenk H.-P."/>
        </authorList>
    </citation>
    <scope>NUCLEOTIDE SEQUENCE [LARGE SCALE GENOMIC DNA]</scope>
    <source>
        <strain evidence="1 2">DSM 43023</strain>
    </source>
</reference>
<evidence type="ECO:0000313" key="2">
    <source>
        <dbReference type="Proteomes" id="UP000534286"/>
    </source>
</evidence>
<evidence type="ECO:0000313" key="1">
    <source>
        <dbReference type="EMBL" id="MBB4942739.1"/>
    </source>
</evidence>
<accession>A0A7W7S2I7</accession>